<organism evidence="5 6">
    <name type="scientific">Simplicispira metamorpha</name>
    <dbReference type="NCBI Taxonomy" id="80881"/>
    <lineage>
        <taxon>Bacteria</taxon>
        <taxon>Pseudomonadati</taxon>
        <taxon>Pseudomonadota</taxon>
        <taxon>Betaproteobacteria</taxon>
        <taxon>Burkholderiales</taxon>
        <taxon>Comamonadaceae</taxon>
        <taxon>Simplicispira</taxon>
    </lineage>
</organism>
<sequence length="374" mass="40257">MTPYSPVWSAYQRLRWPLRHAAVLALALWASTAVQAQSTWQREAVPYYDTVHMLQGLYGHWALPRAQGFERTAQALPPTISALCNAPADAGQAALARARSAWQDTTLAWEQLSALAIGPVVERRSLRSIDFAPTRPALIARAIATQPQGALAFERIGTPAKGLPALEWLLWTQPVAPGTPACRYAHEVALDLLREATALQTAYAQAAATDWGTEDQQERSAQAMSEFVNQWVGGLERLRWAHMEKPLRAAQVTRPPDYPRAASGQTLAAWNAAWAALRSATLLADSNAAPVPGSTLVPLETQLRGMGLNPLADRLRTAALRVDTALAGVAQADIHSGAQVQQTARALAVLKHLAESEVAPALKVSIGFSDADGD</sequence>
<gene>
    <name evidence="5" type="ORF">EV674_12169</name>
</gene>
<dbReference type="Pfam" id="PF09375">
    <property type="entry name" value="Peptidase_M75"/>
    <property type="match status" value="1"/>
</dbReference>
<comment type="caution">
    <text evidence="5">The sequence shown here is derived from an EMBL/GenBank/DDBJ whole genome shotgun (WGS) entry which is preliminary data.</text>
</comment>
<comment type="subcellular location">
    <subcellularLocation>
        <location evidence="1">Cell envelope</location>
    </subcellularLocation>
</comment>
<dbReference type="GO" id="GO:0030313">
    <property type="term" value="C:cell envelope"/>
    <property type="evidence" value="ECO:0007669"/>
    <property type="project" value="UniProtKB-SubCell"/>
</dbReference>
<keyword evidence="2 3" id="KW-0732">Signal</keyword>
<accession>A0A4R2N5E0</accession>
<keyword evidence="6" id="KW-1185">Reference proteome</keyword>
<name>A0A4R2N5E0_9BURK</name>
<dbReference type="InterPro" id="IPR018976">
    <property type="entry name" value="Imelysin-like"/>
</dbReference>
<reference evidence="5 6" key="1">
    <citation type="submission" date="2019-03" db="EMBL/GenBank/DDBJ databases">
        <title>Genomic Encyclopedia of Type Strains, Phase IV (KMG-IV): sequencing the most valuable type-strain genomes for metagenomic binning, comparative biology and taxonomic classification.</title>
        <authorList>
            <person name="Goeker M."/>
        </authorList>
    </citation>
    <scope>NUCLEOTIDE SEQUENCE [LARGE SCALE GENOMIC DNA]</scope>
    <source>
        <strain evidence="5 6">DSM 1837</strain>
    </source>
</reference>
<dbReference type="OrthoDB" id="8591749at2"/>
<dbReference type="AlphaFoldDB" id="A0A4R2N5E0"/>
<protein>
    <recommendedName>
        <fullName evidence="4">Imelysin-like domain-containing protein</fullName>
    </recommendedName>
</protein>
<dbReference type="InterPro" id="IPR038352">
    <property type="entry name" value="Imelysin_sf"/>
</dbReference>
<dbReference type="Gene3D" id="1.20.1420.20">
    <property type="entry name" value="M75 peptidase, HXXE motif"/>
    <property type="match status" value="1"/>
</dbReference>
<feature type="chain" id="PRO_5020862971" description="Imelysin-like domain-containing protein" evidence="3">
    <location>
        <begin position="37"/>
        <end position="374"/>
    </location>
</feature>
<dbReference type="CDD" id="cd14659">
    <property type="entry name" value="Imelysin-like_IPPA"/>
    <property type="match status" value="1"/>
</dbReference>
<evidence type="ECO:0000313" key="5">
    <source>
        <dbReference type="EMBL" id="TCP16080.1"/>
    </source>
</evidence>
<evidence type="ECO:0000256" key="2">
    <source>
        <dbReference type="ARBA" id="ARBA00022729"/>
    </source>
</evidence>
<evidence type="ECO:0000259" key="4">
    <source>
        <dbReference type="Pfam" id="PF09375"/>
    </source>
</evidence>
<dbReference type="RefSeq" id="WP_119013536.1">
    <property type="nucleotide sequence ID" value="NZ_QXNC01000018.1"/>
</dbReference>
<evidence type="ECO:0000313" key="6">
    <source>
        <dbReference type="Proteomes" id="UP000295182"/>
    </source>
</evidence>
<evidence type="ECO:0000256" key="1">
    <source>
        <dbReference type="ARBA" id="ARBA00004196"/>
    </source>
</evidence>
<feature type="signal peptide" evidence="3">
    <location>
        <begin position="1"/>
        <end position="36"/>
    </location>
</feature>
<feature type="domain" description="Imelysin-like" evidence="4">
    <location>
        <begin position="62"/>
        <end position="350"/>
    </location>
</feature>
<dbReference type="Proteomes" id="UP000295182">
    <property type="component" value="Unassembled WGS sequence"/>
</dbReference>
<evidence type="ECO:0000256" key="3">
    <source>
        <dbReference type="SAM" id="SignalP"/>
    </source>
</evidence>
<proteinExistence type="predicted"/>
<dbReference type="EMBL" id="SLXH01000021">
    <property type="protein sequence ID" value="TCP16080.1"/>
    <property type="molecule type" value="Genomic_DNA"/>
</dbReference>
<dbReference type="InterPro" id="IPR034984">
    <property type="entry name" value="Imelysin-like_IPPA"/>
</dbReference>